<dbReference type="AlphaFoldDB" id="A0A561V484"/>
<sequence length="196" mass="21823">MMHNMDGSVWAGLAGTLVGTTIGGGLSIWASVVTQNRQTKTTRDLRIEEKAEASANEAITQLYVIKQRAHDFPQERGGWEAWQKELGRLAAEMEPAVLRLRDDALRERIEEVLGYMDMIYELTDYTAHGGSLMLPSEVCRYGLDCLGAAVRNRPLPAPSQALLKAREIDAFEQERMAIVREEADRYASLEPGESSP</sequence>
<reference evidence="1 2" key="1">
    <citation type="submission" date="2019-06" db="EMBL/GenBank/DDBJ databases">
        <title>Sequencing the genomes of 1000 actinobacteria strains.</title>
        <authorList>
            <person name="Klenk H.-P."/>
        </authorList>
    </citation>
    <scope>NUCLEOTIDE SEQUENCE [LARGE SCALE GENOMIC DNA]</scope>
    <source>
        <strain evidence="1 2">DSM 42059</strain>
    </source>
</reference>
<dbReference type="Proteomes" id="UP000318186">
    <property type="component" value="Unassembled WGS sequence"/>
</dbReference>
<comment type="caution">
    <text evidence="1">The sequence shown here is derived from an EMBL/GenBank/DDBJ whole genome shotgun (WGS) entry which is preliminary data.</text>
</comment>
<evidence type="ECO:0000313" key="1">
    <source>
        <dbReference type="EMBL" id="TWG06429.1"/>
    </source>
</evidence>
<accession>A0A561V484</accession>
<gene>
    <name evidence="1" type="ORF">FHX80_114924</name>
</gene>
<organism evidence="1 2">
    <name type="scientific">Streptomyces brevispora</name>
    <dbReference type="NCBI Taxonomy" id="887462"/>
    <lineage>
        <taxon>Bacteria</taxon>
        <taxon>Bacillati</taxon>
        <taxon>Actinomycetota</taxon>
        <taxon>Actinomycetes</taxon>
        <taxon>Kitasatosporales</taxon>
        <taxon>Streptomycetaceae</taxon>
        <taxon>Streptomyces</taxon>
    </lineage>
</organism>
<name>A0A561V484_9ACTN</name>
<evidence type="ECO:0000313" key="2">
    <source>
        <dbReference type="Proteomes" id="UP000318186"/>
    </source>
</evidence>
<dbReference type="EMBL" id="VIWW01000001">
    <property type="protein sequence ID" value="TWG06429.1"/>
    <property type="molecule type" value="Genomic_DNA"/>
</dbReference>
<proteinExistence type="predicted"/>
<dbReference type="RefSeq" id="WP_167523626.1">
    <property type="nucleotide sequence ID" value="NZ_VIWW01000001.1"/>
</dbReference>
<protein>
    <submittedName>
        <fullName evidence="1">Uncharacterized protein</fullName>
    </submittedName>
</protein>